<comment type="subcellular location">
    <subcellularLocation>
        <location evidence="12">Cell membrane</location>
        <topology evidence="12">Single-pass membrane protein</topology>
    </subcellularLocation>
    <subcellularLocation>
        <location evidence="11">Endomembrane system</location>
        <topology evidence="11">Single-pass membrane protein</topology>
    </subcellularLocation>
</comment>
<comment type="function">
    <text evidence="12">Component of the F(0) channel, it forms part of the peripheral stalk, linking F(1) to F(0).</text>
</comment>
<protein>
    <recommendedName>
        <fullName evidence="12">ATP synthase subunit b</fullName>
    </recommendedName>
    <alternativeName>
        <fullName evidence="12">ATP synthase F(0) sector subunit b</fullName>
    </alternativeName>
    <alternativeName>
        <fullName evidence="12">ATPase subunit I</fullName>
    </alternativeName>
    <alternativeName>
        <fullName evidence="12">F-type ATPase subunit b</fullName>
        <shortName evidence="12">F-ATPase subunit b</shortName>
    </alternativeName>
</protein>
<dbReference type="RefSeq" id="WP_018498558.1">
    <property type="nucleotide sequence ID" value="NZ_AP019829.2"/>
</dbReference>
<dbReference type="CDD" id="cd06503">
    <property type="entry name" value="ATP-synt_Fo_b"/>
    <property type="match status" value="1"/>
</dbReference>
<comment type="caution">
    <text evidence="15">The sequence shown here is derived from an EMBL/GenBank/DDBJ whole genome shotgun (WGS) entry which is preliminary data.</text>
</comment>
<keyword evidence="6 12" id="KW-1133">Transmembrane helix</keyword>
<dbReference type="STRING" id="157687.HMPREF3180_00917"/>
<gene>
    <name evidence="12" type="primary">atpF</name>
    <name evidence="15" type="ORF">HMPREF3180_00917</name>
</gene>
<accession>A0A134AJ24</accession>
<comment type="subunit">
    <text evidence="12">F-type ATPases have 2 components, F(1) - the catalytic core - and F(0) - the membrane proton channel. F(1) has five subunits: alpha(3), beta(3), gamma(1), delta(1), epsilon(1). F(0) has three main subunits: a(1), b(2) and c(10-14). The alpha and beta chains form an alternating ring which encloses part of the gamma chain. F(1) is attached to F(0) by a central stalk formed by the gamma and epsilon chains, while a peripheral stalk is formed by the delta and b chains.</text>
</comment>
<dbReference type="HAMAP" id="MF_01398">
    <property type="entry name" value="ATP_synth_b_bprime"/>
    <property type="match status" value="1"/>
</dbReference>
<dbReference type="InterPro" id="IPR050059">
    <property type="entry name" value="ATP_synthase_B_chain"/>
</dbReference>
<keyword evidence="16" id="KW-1185">Reference proteome</keyword>
<dbReference type="Pfam" id="PF00430">
    <property type="entry name" value="ATP-synt_B"/>
    <property type="match status" value="1"/>
</dbReference>
<dbReference type="PANTHER" id="PTHR33445">
    <property type="entry name" value="ATP SYNTHASE SUBUNIT B', CHLOROPLASTIC"/>
    <property type="match status" value="1"/>
</dbReference>
<dbReference type="AlphaFoldDB" id="A0A134AJ24"/>
<evidence type="ECO:0000256" key="2">
    <source>
        <dbReference type="ARBA" id="ARBA00022448"/>
    </source>
</evidence>
<evidence type="ECO:0000256" key="5">
    <source>
        <dbReference type="ARBA" id="ARBA00022781"/>
    </source>
</evidence>
<evidence type="ECO:0000256" key="6">
    <source>
        <dbReference type="ARBA" id="ARBA00022989"/>
    </source>
</evidence>
<dbReference type="GO" id="GO:0046933">
    <property type="term" value="F:proton-transporting ATP synthase activity, rotational mechanism"/>
    <property type="evidence" value="ECO:0007669"/>
    <property type="project" value="UniProtKB-UniRule"/>
</dbReference>
<evidence type="ECO:0000256" key="9">
    <source>
        <dbReference type="ARBA" id="ARBA00023310"/>
    </source>
</evidence>
<keyword evidence="9 12" id="KW-0066">ATP synthesis</keyword>
<feature type="coiled-coil region" evidence="14">
    <location>
        <begin position="42"/>
        <end position="127"/>
    </location>
</feature>
<comment type="similarity">
    <text evidence="1 12 13">Belongs to the ATPase B chain family.</text>
</comment>
<keyword evidence="3 12" id="KW-0138">CF(0)</keyword>
<name>A0A134AJ24_9FUSO</name>
<evidence type="ECO:0000256" key="4">
    <source>
        <dbReference type="ARBA" id="ARBA00022692"/>
    </source>
</evidence>
<dbReference type="GO" id="GO:0012505">
    <property type="term" value="C:endomembrane system"/>
    <property type="evidence" value="ECO:0007669"/>
    <property type="project" value="UniProtKB-SubCell"/>
</dbReference>
<comment type="function">
    <text evidence="10 12">F(1)F(0) ATP synthase produces ATP from ADP in the presence of a proton or sodium gradient. F-type ATPases consist of two structural domains, F(1) containing the extramembraneous catalytic core and F(0) containing the membrane proton channel, linked together by a central stalk and a peripheral stalk. During catalysis, ATP synthesis in the catalytic domain of F(1) is coupled via a rotary mechanism of the central stalk subunits to proton translocation.</text>
</comment>
<evidence type="ECO:0000313" key="16">
    <source>
        <dbReference type="Proteomes" id="UP000070483"/>
    </source>
</evidence>
<sequence length="162" mass="19012">MGGKLINIDFTMAIEIINFIVLVYFFSRTFSKKIGKVLEDRKKLALSEMEIVENEKEKLEDQKKSIEKLKRESKRRANDILIKAERQADDRKDQIISLAMSNRERMMIKAEADIEKMRQNAKFELQKEVGEMAVELAEKIIKENIDEKQDKTIEKFINEIGD</sequence>
<dbReference type="InterPro" id="IPR002146">
    <property type="entry name" value="ATP_synth_b/b'su_bac/chlpt"/>
</dbReference>
<keyword evidence="14" id="KW-0175">Coiled coil</keyword>
<reference evidence="16" key="1">
    <citation type="submission" date="2016-01" db="EMBL/GenBank/DDBJ databases">
        <authorList>
            <person name="Mitreva M."/>
            <person name="Pepin K.H."/>
            <person name="Mihindukulasuriya K.A."/>
            <person name="Fulton R."/>
            <person name="Fronick C."/>
            <person name="O'Laughlin M."/>
            <person name="Miner T."/>
            <person name="Herter B."/>
            <person name="Rosa B.A."/>
            <person name="Cordes M."/>
            <person name="Tomlinson C."/>
            <person name="Wollam A."/>
            <person name="Palsikar V.B."/>
            <person name="Mardis E.R."/>
            <person name="Wilson R.K."/>
        </authorList>
    </citation>
    <scope>NUCLEOTIDE SEQUENCE [LARGE SCALE GENOMIC DNA]</scope>
    <source>
        <strain evidence="16">KA00185</strain>
    </source>
</reference>
<evidence type="ECO:0000256" key="3">
    <source>
        <dbReference type="ARBA" id="ARBA00022547"/>
    </source>
</evidence>
<dbReference type="Proteomes" id="UP000070483">
    <property type="component" value="Unassembled WGS sequence"/>
</dbReference>
<keyword evidence="8 12" id="KW-0472">Membrane</keyword>
<dbReference type="GO" id="GO:0045259">
    <property type="term" value="C:proton-transporting ATP synthase complex"/>
    <property type="evidence" value="ECO:0007669"/>
    <property type="project" value="UniProtKB-KW"/>
</dbReference>
<keyword evidence="7 12" id="KW-0406">Ion transport</keyword>
<dbReference type="EMBL" id="LSDD01000062">
    <property type="protein sequence ID" value="KXB67707.1"/>
    <property type="molecule type" value="Genomic_DNA"/>
</dbReference>
<dbReference type="PATRIC" id="fig|157687.3.peg.915"/>
<keyword evidence="12" id="KW-1003">Cell membrane</keyword>
<feature type="transmembrane region" description="Helical" evidence="12">
    <location>
        <begin position="6"/>
        <end position="26"/>
    </location>
</feature>
<dbReference type="GeneID" id="84804954"/>
<evidence type="ECO:0000256" key="14">
    <source>
        <dbReference type="SAM" id="Coils"/>
    </source>
</evidence>
<dbReference type="InterPro" id="IPR005864">
    <property type="entry name" value="ATP_synth_F0_bsu_bac"/>
</dbReference>
<evidence type="ECO:0000256" key="7">
    <source>
        <dbReference type="ARBA" id="ARBA00023065"/>
    </source>
</evidence>
<dbReference type="NCBIfam" id="TIGR01144">
    <property type="entry name" value="ATP_synt_b"/>
    <property type="match status" value="1"/>
</dbReference>
<evidence type="ECO:0000256" key="1">
    <source>
        <dbReference type="ARBA" id="ARBA00005513"/>
    </source>
</evidence>
<evidence type="ECO:0000256" key="13">
    <source>
        <dbReference type="RuleBase" id="RU003848"/>
    </source>
</evidence>
<dbReference type="PANTHER" id="PTHR33445:SF2">
    <property type="entry name" value="ATP SYNTHASE SUBUNIT B', CHLOROPLASTIC"/>
    <property type="match status" value="1"/>
</dbReference>
<keyword evidence="2 12" id="KW-0813">Transport</keyword>
<keyword evidence="4 12" id="KW-0812">Transmembrane</keyword>
<organism evidence="15 16">
    <name type="scientific">Leptotrichia wadei</name>
    <dbReference type="NCBI Taxonomy" id="157687"/>
    <lineage>
        <taxon>Bacteria</taxon>
        <taxon>Fusobacteriati</taxon>
        <taxon>Fusobacteriota</taxon>
        <taxon>Fusobacteriia</taxon>
        <taxon>Fusobacteriales</taxon>
        <taxon>Leptotrichiaceae</taxon>
        <taxon>Leptotrichia</taxon>
    </lineage>
</organism>
<dbReference type="GO" id="GO:0005886">
    <property type="term" value="C:plasma membrane"/>
    <property type="evidence" value="ECO:0007669"/>
    <property type="project" value="UniProtKB-SubCell"/>
</dbReference>
<evidence type="ECO:0000256" key="11">
    <source>
        <dbReference type="ARBA" id="ARBA00037847"/>
    </source>
</evidence>
<dbReference type="GO" id="GO:0046961">
    <property type="term" value="F:proton-transporting ATPase activity, rotational mechanism"/>
    <property type="evidence" value="ECO:0007669"/>
    <property type="project" value="TreeGrafter"/>
</dbReference>
<dbReference type="OrthoDB" id="82285at2"/>
<proteinExistence type="inferred from homology"/>
<evidence type="ECO:0000256" key="8">
    <source>
        <dbReference type="ARBA" id="ARBA00023136"/>
    </source>
</evidence>
<evidence type="ECO:0000256" key="10">
    <source>
        <dbReference type="ARBA" id="ARBA00025198"/>
    </source>
</evidence>
<evidence type="ECO:0000256" key="12">
    <source>
        <dbReference type="HAMAP-Rule" id="MF_01398"/>
    </source>
</evidence>
<evidence type="ECO:0000313" key="15">
    <source>
        <dbReference type="EMBL" id="KXB67707.1"/>
    </source>
</evidence>
<keyword evidence="5 12" id="KW-0375">Hydrogen ion transport</keyword>